<keyword evidence="6" id="KW-1133">Transmembrane helix</keyword>
<reference evidence="10" key="1">
    <citation type="submission" date="2025-08" db="UniProtKB">
        <authorList>
            <consortium name="RefSeq"/>
        </authorList>
    </citation>
    <scope>IDENTIFICATION</scope>
</reference>
<dbReference type="OrthoDB" id="1743210at2759"/>
<keyword evidence="2" id="KW-0433">Leucine-rich repeat</keyword>
<dbReference type="PANTHER" id="PTHR48060">
    <property type="entry name" value="DNA DAMAGE-REPAIR/TOLERATION PROTEIN DRT100"/>
    <property type="match status" value="1"/>
</dbReference>
<dbReference type="STRING" id="4097.A0A1S3Y5G6"/>
<evidence type="ECO:0000259" key="9">
    <source>
        <dbReference type="Pfam" id="PF08263"/>
    </source>
</evidence>
<evidence type="ECO:0000256" key="4">
    <source>
        <dbReference type="ARBA" id="ARBA00022729"/>
    </source>
</evidence>
<sequence length="137" mass="15546">MEKAFTSFISTLLLLYYVMATSAMTHTNISTDQLALLSLKSQIISDPFHFFDENWFSTTSVCHWVGVICGSRHHRVKSLNLSNMALMGRIPQDFGNLTFLVTLDLGSNNFYGKLPQEMARLSRLRFLDLSINNFSGE</sequence>
<dbReference type="AlphaFoldDB" id="A0A1S3Y5G6"/>
<dbReference type="PaxDb" id="4097-A0A1S3Y5G6"/>
<evidence type="ECO:0000256" key="1">
    <source>
        <dbReference type="ARBA" id="ARBA00004167"/>
    </source>
</evidence>
<dbReference type="PANTHER" id="PTHR48060:SF21">
    <property type="entry name" value="L DOMAIN-LIKE PROTEIN"/>
    <property type="match status" value="1"/>
</dbReference>
<dbReference type="GO" id="GO:0016020">
    <property type="term" value="C:membrane"/>
    <property type="evidence" value="ECO:0007669"/>
    <property type="project" value="UniProtKB-SubCell"/>
</dbReference>
<evidence type="ECO:0000256" key="6">
    <source>
        <dbReference type="ARBA" id="ARBA00022989"/>
    </source>
</evidence>
<dbReference type="InterPro" id="IPR032675">
    <property type="entry name" value="LRR_dom_sf"/>
</dbReference>
<evidence type="ECO:0000256" key="7">
    <source>
        <dbReference type="ARBA" id="ARBA00023136"/>
    </source>
</evidence>
<dbReference type="RefSeq" id="XP_016447320.1">
    <property type="nucleotide sequence ID" value="XM_016591834.1"/>
</dbReference>
<evidence type="ECO:0000256" key="5">
    <source>
        <dbReference type="ARBA" id="ARBA00022737"/>
    </source>
</evidence>
<evidence type="ECO:0000256" key="2">
    <source>
        <dbReference type="ARBA" id="ARBA00022614"/>
    </source>
</evidence>
<name>A0A1S3Y5G6_TOBAC</name>
<dbReference type="FunFam" id="3.80.10.10:FF:000129">
    <property type="entry name" value="Leucine-rich repeat receptor-like kinase"/>
    <property type="match status" value="1"/>
</dbReference>
<proteinExistence type="predicted"/>
<keyword evidence="3" id="KW-0812">Transmembrane</keyword>
<feature type="domain" description="Leucine-rich repeat-containing N-terminal plant-type" evidence="9">
    <location>
        <begin position="30"/>
        <end position="69"/>
    </location>
</feature>
<evidence type="ECO:0000256" key="8">
    <source>
        <dbReference type="SAM" id="SignalP"/>
    </source>
</evidence>
<dbReference type="Gene3D" id="3.80.10.10">
    <property type="entry name" value="Ribonuclease Inhibitor"/>
    <property type="match status" value="1"/>
</dbReference>
<protein>
    <submittedName>
        <fullName evidence="10">LRR receptor-like serine/threonine-protein kinase EFR</fullName>
    </submittedName>
</protein>
<accession>A0A1S3Y5G6</accession>
<feature type="chain" id="PRO_5010171897" evidence="8">
    <location>
        <begin position="24"/>
        <end position="137"/>
    </location>
</feature>
<gene>
    <name evidence="10" type="primary">LOC107772334</name>
</gene>
<comment type="subcellular location">
    <subcellularLocation>
        <location evidence="1">Membrane</location>
        <topology evidence="1">Single-pass membrane protein</topology>
    </subcellularLocation>
</comment>
<feature type="signal peptide" evidence="8">
    <location>
        <begin position="1"/>
        <end position="23"/>
    </location>
</feature>
<keyword evidence="5" id="KW-0677">Repeat</keyword>
<dbReference type="KEGG" id="nta:107772334"/>
<keyword evidence="7" id="KW-0472">Membrane</keyword>
<dbReference type="InterPro" id="IPR001611">
    <property type="entry name" value="Leu-rich_rpt"/>
</dbReference>
<evidence type="ECO:0000313" key="10">
    <source>
        <dbReference type="RefSeq" id="XP_016447320.1"/>
    </source>
</evidence>
<organism evidence="10">
    <name type="scientific">Nicotiana tabacum</name>
    <name type="common">Common tobacco</name>
    <dbReference type="NCBI Taxonomy" id="4097"/>
    <lineage>
        <taxon>Eukaryota</taxon>
        <taxon>Viridiplantae</taxon>
        <taxon>Streptophyta</taxon>
        <taxon>Embryophyta</taxon>
        <taxon>Tracheophyta</taxon>
        <taxon>Spermatophyta</taxon>
        <taxon>Magnoliopsida</taxon>
        <taxon>eudicotyledons</taxon>
        <taxon>Gunneridae</taxon>
        <taxon>Pentapetalae</taxon>
        <taxon>asterids</taxon>
        <taxon>lamiids</taxon>
        <taxon>Solanales</taxon>
        <taxon>Solanaceae</taxon>
        <taxon>Nicotianoideae</taxon>
        <taxon>Nicotianeae</taxon>
        <taxon>Nicotiana</taxon>
    </lineage>
</organism>
<dbReference type="InterPro" id="IPR013210">
    <property type="entry name" value="LRR_N_plant-typ"/>
</dbReference>
<dbReference type="SUPFAM" id="SSF52058">
    <property type="entry name" value="L domain-like"/>
    <property type="match status" value="1"/>
</dbReference>
<dbReference type="InterPro" id="IPR053211">
    <property type="entry name" value="DNA_repair-toleration"/>
</dbReference>
<dbReference type="Pfam" id="PF00560">
    <property type="entry name" value="LRR_1"/>
    <property type="match status" value="2"/>
</dbReference>
<keyword evidence="4 8" id="KW-0732">Signal</keyword>
<dbReference type="OMA" id="VFPFANA"/>
<feature type="non-terminal residue" evidence="10">
    <location>
        <position position="137"/>
    </location>
</feature>
<evidence type="ECO:0000256" key="3">
    <source>
        <dbReference type="ARBA" id="ARBA00022692"/>
    </source>
</evidence>
<dbReference type="SMR" id="A0A1S3Y5G6"/>
<dbReference type="Pfam" id="PF08263">
    <property type="entry name" value="LRRNT_2"/>
    <property type="match status" value="1"/>
</dbReference>